<evidence type="ECO:0000256" key="1">
    <source>
        <dbReference type="SAM" id="MobiDB-lite"/>
    </source>
</evidence>
<evidence type="ECO:0008006" key="4">
    <source>
        <dbReference type="Google" id="ProtNLM"/>
    </source>
</evidence>
<gene>
    <name evidence="2" type="ORF">PILCRDRAFT_13367</name>
</gene>
<accession>A0A0C3F7B5</accession>
<protein>
    <recommendedName>
        <fullName evidence="4">Tc1-like transposase DDE domain-containing protein</fullName>
    </recommendedName>
</protein>
<dbReference type="InParanoid" id="A0A0C3F7B5"/>
<proteinExistence type="predicted"/>
<dbReference type="PANTHER" id="PTHR35871">
    <property type="entry name" value="EXPRESSED PROTEIN"/>
    <property type="match status" value="1"/>
</dbReference>
<organism evidence="2 3">
    <name type="scientific">Piloderma croceum (strain F 1598)</name>
    <dbReference type="NCBI Taxonomy" id="765440"/>
    <lineage>
        <taxon>Eukaryota</taxon>
        <taxon>Fungi</taxon>
        <taxon>Dikarya</taxon>
        <taxon>Basidiomycota</taxon>
        <taxon>Agaricomycotina</taxon>
        <taxon>Agaricomycetes</taxon>
        <taxon>Agaricomycetidae</taxon>
        <taxon>Atheliales</taxon>
        <taxon>Atheliaceae</taxon>
        <taxon>Piloderma</taxon>
    </lineage>
</organism>
<evidence type="ECO:0000313" key="3">
    <source>
        <dbReference type="Proteomes" id="UP000054166"/>
    </source>
</evidence>
<reference evidence="3" key="2">
    <citation type="submission" date="2015-01" db="EMBL/GenBank/DDBJ databases">
        <title>Evolutionary Origins and Diversification of the Mycorrhizal Mutualists.</title>
        <authorList>
            <consortium name="DOE Joint Genome Institute"/>
            <consortium name="Mycorrhizal Genomics Consortium"/>
            <person name="Kohler A."/>
            <person name="Kuo A."/>
            <person name="Nagy L.G."/>
            <person name="Floudas D."/>
            <person name="Copeland A."/>
            <person name="Barry K.W."/>
            <person name="Cichocki N."/>
            <person name="Veneault-Fourrey C."/>
            <person name="LaButti K."/>
            <person name="Lindquist E.A."/>
            <person name="Lipzen A."/>
            <person name="Lundell T."/>
            <person name="Morin E."/>
            <person name="Murat C."/>
            <person name="Riley R."/>
            <person name="Ohm R."/>
            <person name="Sun H."/>
            <person name="Tunlid A."/>
            <person name="Henrissat B."/>
            <person name="Grigoriev I.V."/>
            <person name="Hibbett D.S."/>
            <person name="Martin F."/>
        </authorList>
    </citation>
    <scope>NUCLEOTIDE SEQUENCE [LARGE SCALE GENOMIC DNA]</scope>
    <source>
        <strain evidence="3">F 1598</strain>
    </source>
</reference>
<dbReference type="PANTHER" id="PTHR35871:SF1">
    <property type="entry name" value="CXC1-LIKE CYSTEINE CLUSTER ASSOCIATED WITH KDZ TRANSPOSASES DOMAIN-CONTAINING PROTEIN"/>
    <property type="match status" value="1"/>
</dbReference>
<dbReference type="InterPro" id="IPR036397">
    <property type="entry name" value="RNaseH_sf"/>
</dbReference>
<sequence>MPRPSKKAAQALAQRHAGQGVFSTTPKNISESDDGSAYHTSDGETEQDSSDEEDANTQAVNVMQALMADYLPAEMKTRWEASEQYKKRKISNRLNTYKGDSWTSEWRHRNKFRKASKGCAKLDSFFPDPQMLSDSELLDSEAFDVIEEDPRDASAAELGLDMLDLWLQNLEAELSGNMMDKDLDNAELQIAEWEADQLINENSEDAESLQVDPPEITAARDWLESDDHGDAPNIVEIVKACLQDIKKLKSACSLKVVTQLTAVLEYAKLRDQYQCHNKCKRPGLSVSLAIARRMGKGRIGKKKGSHFARQIRRNEAYLLKHRHLPPTKEGAKHGQYTLLDNEAVLHGVRRYLAAQNLGTITPKHLCRHVNNAILPALDLTRKNASISERTAVNWLKKLGYSCKDVKKGVYHDGHERPDVIEARKKYLEQIAQYERLMCKYDDKTMEPIPPTLAPGEKEHMLVPQDECLVNTNDSPRRQWLKADQQPLKKKGNGRGIHISDWICERSGRLALNEEQIAAQAVLPEEQRLKVTDARKIIYPGKNHDAWWNLDQLMEQMKHAVDIFEYLHPEKVAIWVFDCSSAHEGLAVDALNVNNMNVNPGGKQRHLRTMVIPMNNPPLKPGRIDTRGQMQTMVYPEDHPDPKLQGKPKADELITAPSNDWCCMHRVLSLQDDFANEKLLLQHYLEGRGHVCLFLPKFHCELNPIEMLWGYAKYRYRMASDGRFTTARTLVPQCLDMCDTLTIRRFFRKTWRYMDSYAKGLDAKQTAFAVKKYRSHRRIGLPSKIIALMWA</sequence>
<feature type="region of interest" description="Disordered" evidence="1">
    <location>
        <begin position="1"/>
        <end position="55"/>
    </location>
</feature>
<dbReference type="Gene3D" id="3.30.420.10">
    <property type="entry name" value="Ribonuclease H-like superfamily/Ribonuclease H"/>
    <property type="match status" value="1"/>
</dbReference>
<reference evidence="2 3" key="1">
    <citation type="submission" date="2014-04" db="EMBL/GenBank/DDBJ databases">
        <authorList>
            <consortium name="DOE Joint Genome Institute"/>
            <person name="Kuo A."/>
            <person name="Tarkka M."/>
            <person name="Buscot F."/>
            <person name="Kohler A."/>
            <person name="Nagy L.G."/>
            <person name="Floudas D."/>
            <person name="Copeland A."/>
            <person name="Barry K.W."/>
            <person name="Cichocki N."/>
            <person name="Veneault-Fourrey C."/>
            <person name="LaButti K."/>
            <person name="Lindquist E.A."/>
            <person name="Lipzen A."/>
            <person name="Lundell T."/>
            <person name="Morin E."/>
            <person name="Murat C."/>
            <person name="Sun H."/>
            <person name="Tunlid A."/>
            <person name="Henrissat B."/>
            <person name="Grigoriev I.V."/>
            <person name="Hibbett D.S."/>
            <person name="Martin F."/>
            <person name="Nordberg H.P."/>
            <person name="Cantor M.N."/>
            <person name="Hua S.X."/>
        </authorList>
    </citation>
    <scope>NUCLEOTIDE SEQUENCE [LARGE SCALE GENOMIC DNA]</scope>
    <source>
        <strain evidence="2 3">F 1598</strain>
    </source>
</reference>
<evidence type="ECO:0000313" key="2">
    <source>
        <dbReference type="EMBL" id="KIM75721.1"/>
    </source>
</evidence>
<dbReference type="EMBL" id="KN833043">
    <property type="protein sequence ID" value="KIM75721.1"/>
    <property type="molecule type" value="Genomic_DNA"/>
</dbReference>
<dbReference type="GO" id="GO:0003676">
    <property type="term" value="F:nucleic acid binding"/>
    <property type="evidence" value="ECO:0007669"/>
    <property type="project" value="InterPro"/>
</dbReference>
<dbReference type="Proteomes" id="UP000054166">
    <property type="component" value="Unassembled WGS sequence"/>
</dbReference>
<dbReference type="AlphaFoldDB" id="A0A0C3F7B5"/>
<name>A0A0C3F7B5_PILCF</name>
<dbReference type="OrthoDB" id="6511194at2759"/>
<keyword evidence="3" id="KW-1185">Reference proteome</keyword>
<feature type="compositionally biased region" description="Acidic residues" evidence="1">
    <location>
        <begin position="43"/>
        <end position="55"/>
    </location>
</feature>
<dbReference type="HOGENOM" id="CLU_005726_6_1_1"/>